<protein>
    <submittedName>
        <fullName evidence="1">7177_t:CDS:1</fullName>
    </submittedName>
</protein>
<comment type="caution">
    <text evidence="1">The sequence shown here is derived from an EMBL/GenBank/DDBJ whole genome shotgun (WGS) entry which is preliminary data.</text>
</comment>
<dbReference type="AlphaFoldDB" id="A0A9N8W5S7"/>
<accession>A0A9N8W5S7</accession>
<reference evidence="1" key="1">
    <citation type="submission" date="2021-06" db="EMBL/GenBank/DDBJ databases">
        <authorList>
            <person name="Kallberg Y."/>
            <person name="Tangrot J."/>
            <person name="Rosling A."/>
        </authorList>
    </citation>
    <scope>NUCLEOTIDE SEQUENCE</scope>
    <source>
        <strain evidence="1">MA453B</strain>
    </source>
</reference>
<evidence type="ECO:0000313" key="1">
    <source>
        <dbReference type="EMBL" id="CAG8473157.1"/>
    </source>
</evidence>
<name>A0A9N8W5S7_9GLOM</name>
<evidence type="ECO:0000313" key="2">
    <source>
        <dbReference type="Proteomes" id="UP000789405"/>
    </source>
</evidence>
<keyword evidence="2" id="KW-1185">Reference proteome</keyword>
<organism evidence="1 2">
    <name type="scientific">Dentiscutata erythropus</name>
    <dbReference type="NCBI Taxonomy" id="1348616"/>
    <lineage>
        <taxon>Eukaryota</taxon>
        <taxon>Fungi</taxon>
        <taxon>Fungi incertae sedis</taxon>
        <taxon>Mucoromycota</taxon>
        <taxon>Glomeromycotina</taxon>
        <taxon>Glomeromycetes</taxon>
        <taxon>Diversisporales</taxon>
        <taxon>Gigasporaceae</taxon>
        <taxon>Dentiscutata</taxon>
    </lineage>
</organism>
<proteinExistence type="predicted"/>
<dbReference type="Proteomes" id="UP000789405">
    <property type="component" value="Unassembled WGS sequence"/>
</dbReference>
<dbReference type="EMBL" id="CAJVPY010000445">
    <property type="protein sequence ID" value="CAG8473157.1"/>
    <property type="molecule type" value="Genomic_DNA"/>
</dbReference>
<sequence length="110" mass="12724">MASETDSVIMMQFSYNTSNNGGWPLIDIWDEYDIIDNGKGNYKGVRKVPRKIQFKVLRNLQSIEKSGLSKFMTLKKRKFYPSSLSMDTYYNIIKAIDKAKEAKTNQSLIK</sequence>
<gene>
    <name evidence="1" type="ORF">DERYTH_LOCUS1556</name>
</gene>